<evidence type="ECO:0000313" key="3">
    <source>
        <dbReference type="EMBL" id="CAB4263402.1"/>
    </source>
</evidence>
<name>A0A6J5TL91_PRUAR</name>
<reference evidence="2 5" key="1">
    <citation type="submission" date="2020-05" db="EMBL/GenBank/DDBJ databases">
        <authorList>
            <person name="Campoy J."/>
            <person name="Schneeberger K."/>
            <person name="Spophaly S."/>
        </authorList>
    </citation>
    <scope>NUCLEOTIDE SEQUENCE [LARGE SCALE GENOMIC DNA]</scope>
    <source>
        <strain evidence="2">PruArmRojPasFocal</strain>
    </source>
</reference>
<dbReference type="EMBL" id="CAEKDK010000001">
    <property type="protein sequence ID" value="CAB4263402.1"/>
    <property type="molecule type" value="Genomic_DNA"/>
</dbReference>
<feature type="compositionally biased region" description="Basic and acidic residues" evidence="1">
    <location>
        <begin position="52"/>
        <end position="68"/>
    </location>
</feature>
<sequence length="223" mass="23239">MEAAAVADLSSEKLKGEMWQQRKVHGNEGSASSFMEKDLVSGPESSHVEYSGLKERKDGGALDDGSRVGRGERVASFSSVIPGINGKTESLREEIEELKAQMGGGTGLRAGEASNPFGNLMNTGEVSNGAVISANTVGNVDASKLPGAISPTIVHEERKVNGKTSGSTGGRVAAGIVRGSPPRIKEKVLDCMAKRKRLGEAIALIISCSPPITSIIADLRLPT</sequence>
<gene>
    <name evidence="4" type="ORF">CURHAP_LOCUS32339</name>
    <name evidence="2" type="ORF">CURHAP_LOCUS3470</name>
    <name evidence="3" type="ORF">CURHAP_LOCUS3556</name>
</gene>
<protein>
    <submittedName>
        <fullName evidence="2">Uncharacterized protein</fullName>
    </submittedName>
</protein>
<dbReference type="EMBL" id="CAEKDK010000005">
    <property type="protein sequence ID" value="CAB4279757.1"/>
    <property type="molecule type" value="Genomic_DNA"/>
</dbReference>
<proteinExistence type="predicted"/>
<accession>A0A6J5TL91</accession>
<feature type="region of interest" description="Disordered" evidence="1">
    <location>
        <begin position="1"/>
        <end position="68"/>
    </location>
</feature>
<dbReference type="AlphaFoldDB" id="A0A6J5TL91"/>
<dbReference type="Proteomes" id="UP000507222">
    <property type="component" value="Unassembled WGS sequence"/>
</dbReference>
<evidence type="ECO:0000313" key="2">
    <source>
        <dbReference type="EMBL" id="CAB4263328.1"/>
    </source>
</evidence>
<evidence type="ECO:0000256" key="1">
    <source>
        <dbReference type="SAM" id="MobiDB-lite"/>
    </source>
</evidence>
<evidence type="ECO:0000313" key="5">
    <source>
        <dbReference type="Proteomes" id="UP000507222"/>
    </source>
</evidence>
<evidence type="ECO:0000313" key="4">
    <source>
        <dbReference type="EMBL" id="CAB4279757.1"/>
    </source>
</evidence>
<dbReference type="EMBL" id="CAEKDK010000001">
    <property type="protein sequence ID" value="CAB4263328.1"/>
    <property type="molecule type" value="Genomic_DNA"/>
</dbReference>
<organism evidence="2 5">
    <name type="scientific">Prunus armeniaca</name>
    <name type="common">Apricot</name>
    <name type="synonym">Armeniaca vulgaris</name>
    <dbReference type="NCBI Taxonomy" id="36596"/>
    <lineage>
        <taxon>Eukaryota</taxon>
        <taxon>Viridiplantae</taxon>
        <taxon>Streptophyta</taxon>
        <taxon>Embryophyta</taxon>
        <taxon>Tracheophyta</taxon>
        <taxon>Spermatophyta</taxon>
        <taxon>Magnoliopsida</taxon>
        <taxon>eudicotyledons</taxon>
        <taxon>Gunneridae</taxon>
        <taxon>Pentapetalae</taxon>
        <taxon>rosids</taxon>
        <taxon>fabids</taxon>
        <taxon>Rosales</taxon>
        <taxon>Rosaceae</taxon>
        <taxon>Amygdaloideae</taxon>
        <taxon>Amygdaleae</taxon>
        <taxon>Prunus</taxon>
    </lineage>
</organism>